<dbReference type="Proteomes" id="UP000274358">
    <property type="component" value="Unassembled WGS sequence"/>
</dbReference>
<dbReference type="RefSeq" id="WP_126685619.1">
    <property type="nucleotide sequence ID" value="NZ_RYYV01000011.1"/>
</dbReference>
<evidence type="ECO:0000313" key="3">
    <source>
        <dbReference type="Proteomes" id="UP000274358"/>
    </source>
</evidence>
<name>A0A3S0RJG9_9GAMM</name>
<protein>
    <submittedName>
        <fullName evidence="2">DUF4166 domain-containing protein</fullName>
    </submittedName>
</protein>
<dbReference type="Pfam" id="PF13761">
    <property type="entry name" value="DUF4166"/>
    <property type="match status" value="1"/>
</dbReference>
<keyword evidence="3" id="KW-1185">Reference proteome</keyword>
<evidence type="ECO:0000313" key="2">
    <source>
        <dbReference type="EMBL" id="RUL73656.1"/>
    </source>
</evidence>
<dbReference type="OrthoDB" id="528778at2"/>
<sequence length="183" mass="20564">MNTGEGLFPSLLGQTAWRSLPEPVRRLHGADARVIARGLADVEGDNNLVLRALRRLLGLPHPAPEQALEVCIERSGSSETWKRRFALGRMQSTLRNDATASHLLERLGPITLRFKLVPDAHGVTWHLNGAWMLGVRVPRLWLGTVLSHSGEHDGRYAFRIDTRLPWIGRLVAYRGWLEIVTDD</sequence>
<reference evidence="2 3" key="1">
    <citation type="submission" date="2018-12" db="EMBL/GenBank/DDBJ databases">
        <title>Dyella dinghuensis sp. nov. DHOA06 and Dyella choica sp. nov. 4M-K27, isolated from forest soil.</title>
        <authorList>
            <person name="Qiu L.-H."/>
            <person name="Gao Z.-H."/>
        </authorList>
    </citation>
    <scope>NUCLEOTIDE SEQUENCE [LARGE SCALE GENOMIC DNA]</scope>
    <source>
        <strain evidence="2 3">4M-K27</strain>
    </source>
</reference>
<accession>A0A3S0RJG9</accession>
<dbReference type="EMBL" id="RYYV01000011">
    <property type="protein sequence ID" value="RUL73656.1"/>
    <property type="molecule type" value="Genomic_DNA"/>
</dbReference>
<comment type="caution">
    <text evidence="2">The sequence shown here is derived from an EMBL/GenBank/DDBJ whole genome shotgun (WGS) entry which is preliminary data.</text>
</comment>
<organism evidence="2 3">
    <name type="scientific">Dyella choica</name>
    <dbReference type="NCBI Taxonomy" id="1927959"/>
    <lineage>
        <taxon>Bacteria</taxon>
        <taxon>Pseudomonadati</taxon>
        <taxon>Pseudomonadota</taxon>
        <taxon>Gammaproteobacteria</taxon>
        <taxon>Lysobacterales</taxon>
        <taxon>Rhodanobacteraceae</taxon>
        <taxon>Dyella</taxon>
    </lineage>
</organism>
<dbReference type="AlphaFoldDB" id="A0A3S0RJG9"/>
<evidence type="ECO:0000259" key="1">
    <source>
        <dbReference type="Pfam" id="PF13761"/>
    </source>
</evidence>
<dbReference type="InterPro" id="IPR025311">
    <property type="entry name" value="DUF4166"/>
</dbReference>
<feature type="domain" description="DUF4166" evidence="1">
    <location>
        <begin position="20"/>
        <end position="177"/>
    </location>
</feature>
<proteinExistence type="predicted"/>
<gene>
    <name evidence="2" type="ORF">EKH80_15185</name>
</gene>